<evidence type="ECO:0000313" key="5">
    <source>
        <dbReference type="EMBL" id="NXS22952.1"/>
    </source>
</evidence>
<dbReference type="PANTHER" id="PTHR46184:SF2">
    <property type="entry name" value="UNCONVENTIONAL MYOSIN-IXB"/>
    <property type="match status" value="1"/>
</dbReference>
<dbReference type="Proteomes" id="UP000537747">
    <property type="component" value="Unassembled WGS sequence"/>
</dbReference>
<comment type="caution">
    <text evidence="5">The sequence shown here is derived from an EMBL/GenBank/DDBJ whole genome shotgun (WGS) entry which is preliminary data.</text>
</comment>
<feature type="non-terminal residue" evidence="5">
    <location>
        <position position="1"/>
    </location>
</feature>
<feature type="compositionally biased region" description="Basic and acidic residues" evidence="3">
    <location>
        <begin position="142"/>
        <end position="151"/>
    </location>
</feature>
<evidence type="ECO:0000313" key="6">
    <source>
        <dbReference type="Proteomes" id="UP000537747"/>
    </source>
</evidence>
<dbReference type="GO" id="GO:0051015">
    <property type="term" value="F:actin filament binding"/>
    <property type="evidence" value="ECO:0007669"/>
    <property type="project" value="TreeGrafter"/>
</dbReference>
<evidence type="ECO:0000259" key="4">
    <source>
        <dbReference type="PROSITE" id="PS50238"/>
    </source>
</evidence>
<dbReference type="InterPro" id="IPR046987">
    <property type="entry name" value="Myo9"/>
</dbReference>
<gene>
    <name evidence="5" type="primary">Myo9b_1</name>
    <name evidence="5" type="ORF">MYSCRO_R12086</name>
</gene>
<evidence type="ECO:0000256" key="3">
    <source>
        <dbReference type="SAM" id="MobiDB-lite"/>
    </source>
</evidence>
<organism evidence="5 6">
    <name type="scientific">Mystacornis crossleyi</name>
    <dbReference type="NCBI Taxonomy" id="98133"/>
    <lineage>
        <taxon>Eukaryota</taxon>
        <taxon>Metazoa</taxon>
        <taxon>Chordata</taxon>
        <taxon>Craniata</taxon>
        <taxon>Vertebrata</taxon>
        <taxon>Euteleostomi</taxon>
        <taxon>Archelosauria</taxon>
        <taxon>Archosauria</taxon>
        <taxon>Dinosauria</taxon>
        <taxon>Saurischia</taxon>
        <taxon>Theropoda</taxon>
        <taxon>Coelurosauria</taxon>
        <taxon>Aves</taxon>
        <taxon>Neognathae</taxon>
        <taxon>Neoaves</taxon>
        <taxon>Telluraves</taxon>
        <taxon>Australaves</taxon>
        <taxon>Passeriformes</taxon>
        <taxon>Sylvioidea</taxon>
        <taxon>Timaliidae</taxon>
        <taxon>Mystacornis</taxon>
    </lineage>
</organism>
<dbReference type="InterPro" id="IPR008936">
    <property type="entry name" value="Rho_GTPase_activation_prot"/>
</dbReference>
<protein>
    <submittedName>
        <fullName evidence="5">MYO9B protein</fullName>
    </submittedName>
</protein>
<dbReference type="GO" id="GO:0016887">
    <property type="term" value="F:ATP hydrolysis activity"/>
    <property type="evidence" value="ECO:0007669"/>
    <property type="project" value="TreeGrafter"/>
</dbReference>
<dbReference type="Gene3D" id="1.10.555.10">
    <property type="entry name" value="Rho GTPase activation protein"/>
    <property type="match status" value="1"/>
</dbReference>
<evidence type="ECO:0000256" key="2">
    <source>
        <dbReference type="ARBA" id="ARBA00022490"/>
    </source>
</evidence>
<dbReference type="GO" id="GO:0030027">
    <property type="term" value="C:lamellipodium"/>
    <property type="evidence" value="ECO:0007669"/>
    <property type="project" value="TreeGrafter"/>
</dbReference>
<name>A0A7L2SMT0_9PASS</name>
<dbReference type="GO" id="GO:0005884">
    <property type="term" value="C:actin filament"/>
    <property type="evidence" value="ECO:0007669"/>
    <property type="project" value="TreeGrafter"/>
</dbReference>
<dbReference type="GO" id="GO:0001726">
    <property type="term" value="C:ruffle"/>
    <property type="evidence" value="ECO:0007669"/>
    <property type="project" value="TreeGrafter"/>
</dbReference>
<feature type="domain" description="Rho-GAP" evidence="4">
    <location>
        <begin position="1"/>
        <end position="44"/>
    </location>
</feature>
<dbReference type="GO" id="GO:0005737">
    <property type="term" value="C:cytoplasm"/>
    <property type="evidence" value="ECO:0007669"/>
    <property type="project" value="UniProtKB-SubCell"/>
</dbReference>
<comment type="subcellular location">
    <subcellularLocation>
        <location evidence="1">Cytoplasm</location>
    </subcellularLocation>
</comment>
<reference evidence="5 6" key="1">
    <citation type="submission" date="2019-09" db="EMBL/GenBank/DDBJ databases">
        <title>Bird 10,000 Genomes (B10K) Project - Family phase.</title>
        <authorList>
            <person name="Zhang G."/>
        </authorList>
    </citation>
    <scope>NUCLEOTIDE SEQUENCE [LARGE SCALE GENOMIC DNA]</scope>
    <source>
        <strain evidence="5">B10K-DU-002-82</strain>
    </source>
</reference>
<dbReference type="GO" id="GO:0000146">
    <property type="term" value="F:microfilament motor activity"/>
    <property type="evidence" value="ECO:0007669"/>
    <property type="project" value="InterPro"/>
</dbReference>
<dbReference type="GO" id="GO:0035556">
    <property type="term" value="P:intracellular signal transduction"/>
    <property type="evidence" value="ECO:0007669"/>
    <property type="project" value="InterPro"/>
</dbReference>
<dbReference type="SUPFAM" id="SSF48350">
    <property type="entry name" value="GTPase activation domain, GAP"/>
    <property type="match status" value="1"/>
</dbReference>
<dbReference type="GO" id="GO:0030048">
    <property type="term" value="P:actin filament-based movement"/>
    <property type="evidence" value="ECO:0007669"/>
    <property type="project" value="TreeGrafter"/>
</dbReference>
<proteinExistence type="predicted"/>
<feature type="region of interest" description="Disordered" evidence="3">
    <location>
        <begin position="87"/>
        <end position="118"/>
    </location>
</feature>
<dbReference type="PANTHER" id="PTHR46184">
    <property type="entry name" value="UNCONVENTIONAL MYOSIN-IXB-LIKE PROTEIN"/>
    <property type="match status" value="1"/>
</dbReference>
<accession>A0A7L2SMT0</accession>
<dbReference type="EMBL" id="VYZQ01077294">
    <property type="protein sequence ID" value="NXS22952.1"/>
    <property type="molecule type" value="Genomic_DNA"/>
</dbReference>
<dbReference type="InterPro" id="IPR000198">
    <property type="entry name" value="RhoGAP_dom"/>
</dbReference>
<keyword evidence="2" id="KW-0963">Cytoplasm</keyword>
<evidence type="ECO:0000256" key="1">
    <source>
        <dbReference type="ARBA" id="ARBA00004496"/>
    </source>
</evidence>
<feature type="non-terminal residue" evidence="5">
    <location>
        <position position="322"/>
    </location>
</feature>
<keyword evidence="6" id="KW-1185">Reference proteome</keyword>
<dbReference type="OrthoDB" id="312459at2759"/>
<dbReference type="GO" id="GO:0005524">
    <property type="term" value="F:ATP binding"/>
    <property type="evidence" value="ECO:0007669"/>
    <property type="project" value="TreeGrafter"/>
</dbReference>
<feature type="region of interest" description="Disordered" evidence="3">
    <location>
        <begin position="142"/>
        <end position="169"/>
    </location>
</feature>
<dbReference type="AlphaFoldDB" id="A0A7L2SMT0"/>
<sequence>ALAIVFAPCLLRCPDTSDPLTSMKDVSKTTMCVEMLIKEQIRKYKIKMEEINQLEAAESFAVRRLSLLRQSTLWPIKLGFSSPYEGKLSKSSQVKGNDGGTSELDSVHEEEDVSEASNREKEILIDRIQSIKEEKEDITYRLPELDQRGSDEENVDSETSASTESLLEDKPGRMDTEAIIGLHCRAQSSSVPAKDVCKVPSLPQTSSNSCSASLASRRRYSLTLSKIKVPRRTPVMPTANIKLPPGMFKRTESQEEAFAKEESQMVQRREQPARRTDSIHSVYIAQGSALARAQELVDEYEPTAKLKRRFSDPYSHIPCVEK</sequence>
<dbReference type="GO" id="GO:0072673">
    <property type="term" value="P:lamellipodium morphogenesis"/>
    <property type="evidence" value="ECO:0007669"/>
    <property type="project" value="TreeGrafter"/>
</dbReference>
<dbReference type="GO" id="GO:0005096">
    <property type="term" value="F:GTPase activator activity"/>
    <property type="evidence" value="ECO:0007669"/>
    <property type="project" value="InterPro"/>
</dbReference>
<dbReference type="PROSITE" id="PS50238">
    <property type="entry name" value="RHOGAP"/>
    <property type="match status" value="1"/>
</dbReference>